<organism evidence="1 2">
    <name type="scientific">Candidatus Methylobacter favarea</name>
    <dbReference type="NCBI Taxonomy" id="2707345"/>
    <lineage>
        <taxon>Bacteria</taxon>
        <taxon>Pseudomonadati</taxon>
        <taxon>Pseudomonadota</taxon>
        <taxon>Gammaproteobacteria</taxon>
        <taxon>Methylococcales</taxon>
        <taxon>Methylococcaceae</taxon>
        <taxon>Methylobacter</taxon>
    </lineage>
</organism>
<evidence type="ECO:0000313" key="2">
    <source>
        <dbReference type="Proteomes" id="UP000494216"/>
    </source>
</evidence>
<dbReference type="EMBL" id="CADCXN010000045">
    <property type="protein sequence ID" value="CAA9890107.1"/>
    <property type="molecule type" value="Genomic_DNA"/>
</dbReference>
<proteinExistence type="predicted"/>
<sequence>MPVSGLGLKALSGQQSFLSLARMGSAELVRIMGFIEGYADLNVENKQQLKRNSIELYEESIANS</sequence>
<dbReference type="Proteomes" id="UP000494216">
    <property type="component" value="Unassembled WGS sequence"/>
</dbReference>
<keyword evidence="2" id="KW-1185">Reference proteome</keyword>
<evidence type="ECO:0000313" key="1">
    <source>
        <dbReference type="EMBL" id="CAA9890107.1"/>
    </source>
</evidence>
<name>A0A8S0X7J3_9GAMM</name>
<dbReference type="AlphaFoldDB" id="A0A8S0X7J3"/>
<protein>
    <submittedName>
        <fullName evidence="1">Uncharacterized protein</fullName>
    </submittedName>
</protein>
<accession>A0A8S0X7J3</accession>
<gene>
    <name evidence="1" type="ORF">METHB2_180058</name>
</gene>
<reference evidence="1 2" key="1">
    <citation type="submission" date="2020-02" db="EMBL/GenBank/DDBJ databases">
        <authorList>
            <person name="Hogendoorn C."/>
        </authorList>
    </citation>
    <scope>NUCLEOTIDE SEQUENCE [LARGE SCALE GENOMIC DNA]</scope>
    <source>
        <strain evidence="1">METHB21</strain>
    </source>
</reference>
<comment type="caution">
    <text evidence="1">The sequence shown here is derived from an EMBL/GenBank/DDBJ whole genome shotgun (WGS) entry which is preliminary data.</text>
</comment>
<dbReference type="RefSeq" id="WP_174625071.1">
    <property type="nucleotide sequence ID" value="NZ_CADCXN010000045.1"/>
</dbReference>